<accession>A0A5C3N1V0</accession>
<feature type="region of interest" description="Disordered" evidence="1">
    <location>
        <begin position="621"/>
        <end position="643"/>
    </location>
</feature>
<feature type="region of interest" description="Disordered" evidence="1">
    <location>
        <begin position="1"/>
        <end position="23"/>
    </location>
</feature>
<evidence type="ECO:0000313" key="3">
    <source>
        <dbReference type="Proteomes" id="UP000305948"/>
    </source>
</evidence>
<reference evidence="2 3" key="1">
    <citation type="journal article" date="2019" name="Nat. Ecol. Evol.">
        <title>Megaphylogeny resolves global patterns of mushroom evolution.</title>
        <authorList>
            <person name="Varga T."/>
            <person name="Krizsan K."/>
            <person name="Foldi C."/>
            <person name="Dima B."/>
            <person name="Sanchez-Garcia M."/>
            <person name="Sanchez-Ramirez S."/>
            <person name="Szollosi G.J."/>
            <person name="Szarkandi J.G."/>
            <person name="Papp V."/>
            <person name="Albert L."/>
            <person name="Andreopoulos W."/>
            <person name="Angelini C."/>
            <person name="Antonin V."/>
            <person name="Barry K.W."/>
            <person name="Bougher N.L."/>
            <person name="Buchanan P."/>
            <person name="Buyck B."/>
            <person name="Bense V."/>
            <person name="Catcheside P."/>
            <person name="Chovatia M."/>
            <person name="Cooper J."/>
            <person name="Damon W."/>
            <person name="Desjardin D."/>
            <person name="Finy P."/>
            <person name="Geml J."/>
            <person name="Haridas S."/>
            <person name="Hughes K."/>
            <person name="Justo A."/>
            <person name="Karasinski D."/>
            <person name="Kautmanova I."/>
            <person name="Kiss B."/>
            <person name="Kocsube S."/>
            <person name="Kotiranta H."/>
            <person name="LaButti K.M."/>
            <person name="Lechner B.E."/>
            <person name="Liimatainen K."/>
            <person name="Lipzen A."/>
            <person name="Lukacs Z."/>
            <person name="Mihaltcheva S."/>
            <person name="Morgado L.N."/>
            <person name="Niskanen T."/>
            <person name="Noordeloos M.E."/>
            <person name="Ohm R.A."/>
            <person name="Ortiz-Santana B."/>
            <person name="Ovrebo C."/>
            <person name="Racz N."/>
            <person name="Riley R."/>
            <person name="Savchenko A."/>
            <person name="Shiryaev A."/>
            <person name="Soop K."/>
            <person name="Spirin V."/>
            <person name="Szebenyi C."/>
            <person name="Tomsovsky M."/>
            <person name="Tulloss R.E."/>
            <person name="Uehling J."/>
            <person name="Grigoriev I.V."/>
            <person name="Vagvolgyi C."/>
            <person name="Papp T."/>
            <person name="Martin F.M."/>
            <person name="Miettinen O."/>
            <person name="Hibbett D.S."/>
            <person name="Nagy L.G."/>
        </authorList>
    </citation>
    <scope>NUCLEOTIDE SEQUENCE [LARGE SCALE GENOMIC DNA]</scope>
    <source>
        <strain evidence="2 3">OMC1185</strain>
    </source>
</reference>
<sequence>MAVTKAKPARKNSTARKTTSTPSASLAELQALGKEKTTQYLHARNTTAKYQQQVANARKWFASFSTQQEQSVSNNTAFQPGDGELGLAEKSVLLKDPMYCTALEGHPVEATPTVISMYLVHKCFEQDLGNSTAAQIHAALLHEYDQLDGGTYRGQWSYHETQQKWTGNPVRSAVVEDMMECMETLYEWSMTQLAPEKPWHLPENPKHAETKAIYLQFLARSSLSFVIWTRNCESTQLQYKHFEFNDEWRKGGTPLDPPYFEVNLKNRKNWQCKQDKNQALCGHNYKIYTQPKTPVIDMYAHILDWFDYYEVLLGRQLQPDDYVFPFIGPDCKVHPHRALTSDLVQKELNDFAERAGLCLHLSESDGRFLSSDGGEAGPRKSIYLLDELYNYEEDHSDAPCPISREADQSLMGEAALTRAASVADLHQLMARIDEKNQVLVRQVQVMHHIPPPAAIPYHAAFPAVPPVLPNYASVSISSMETPRREVLFSRPLNFHFPPIASISAPQFTPYQPPAAPCTPSRKNPAWIIPKIPTGSGSWTLVLRDWEYADSSRSLSVPLRDWTEEQIKQGGAVVYGQRKTIATEFIDIYRRDEAKFKADYPEHTAGITALLEAIRKAKGRRGELKLRRSKNGSPEERAQRYSGL</sequence>
<evidence type="ECO:0000256" key="1">
    <source>
        <dbReference type="SAM" id="MobiDB-lite"/>
    </source>
</evidence>
<organism evidence="2 3">
    <name type="scientific">Heliocybe sulcata</name>
    <dbReference type="NCBI Taxonomy" id="5364"/>
    <lineage>
        <taxon>Eukaryota</taxon>
        <taxon>Fungi</taxon>
        <taxon>Dikarya</taxon>
        <taxon>Basidiomycota</taxon>
        <taxon>Agaricomycotina</taxon>
        <taxon>Agaricomycetes</taxon>
        <taxon>Gloeophyllales</taxon>
        <taxon>Gloeophyllaceae</taxon>
        <taxon>Heliocybe</taxon>
    </lineage>
</organism>
<keyword evidence="3" id="KW-1185">Reference proteome</keyword>
<gene>
    <name evidence="2" type="ORF">OE88DRAFT_1734668</name>
</gene>
<evidence type="ECO:0000313" key="2">
    <source>
        <dbReference type="EMBL" id="TFK51614.1"/>
    </source>
</evidence>
<dbReference type="STRING" id="5364.A0A5C3N1V0"/>
<protein>
    <submittedName>
        <fullName evidence="2">Uncharacterized protein</fullName>
    </submittedName>
</protein>
<dbReference type="Proteomes" id="UP000305948">
    <property type="component" value="Unassembled WGS sequence"/>
</dbReference>
<name>A0A5C3N1V0_9AGAM</name>
<proteinExistence type="predicted"/>
<dbReference type="OrthoDB" id="164951at2759"/>
<feature type="compositionally biased region" description="Basic and acidic residues" evidence="1">
    <location>
        <begin position="632"/>
        <end position="643"/>
    </location>
</feature>
<dbReference type="AlphaFoldDB" id="A0A5C3N1V0"/>
<dbReference type="EMBL" id="ML213510">
    <property type="protein sequence ID" value="TFK51614.1"/>
    <property type="molecule type" value="Genomic_DNA"/>
</dbReference>